<dbReference type="AlphaFoldDB" id="I6YLZ0"/>
<evidence type="ECO:0000256" key="2">
    <source>
        <dbReference type="SAM" id="Phobius"/>
    </source>
</evidence>
<keyword evidence="2" id="KW-0812">Transmembrane</keyword>
<feature type="transmembrane region" description="Helical" evidence="2">
    <location>
        <begin position="6"/>
        <end position="28"/>
    </location>
</feature>
<evidence type="ECO:0000313" key="3">
    <source>
        <dbReference type="EMBL" id="AFN65299.1"/>
    </source>
</evidence>
<protein>
    <submittedName>
        <fullName evidence="3">Uncharacterized protein</fullName>
    </submittedName>
</protein>
<feature type="region of interest" description="Disordered" evidence="1">
    <location>
        <begin position="70"/>
        <end position="95"/>
    </location>
</feature>
<proteinExistence type="predicted"/>
<organism evidence="3 4">
    <name type="scientific">Mycoplasma wenyonii (strain Massachusetts)</name>
    <name type="common">Eperythrozoon wenyonii</name>
    <dbReference type="NCBI Taxonomy" id="1197325"/>
    <lineage>
        <taxon>Bacteria</taxon>
        <taxon>Bacillati</taxon>
        <taxon>Mycoplasmatota</taxon>
        <taxon>Mollicutes</taxon>
        <taxon>Mycoplasmataceae</taxon>
        <taxon>Mycoplasma</taxon>
    </lineage>
</organism>
<keyword evidence="4" id="KW-1185">Reference proteome</keyword>
<keyword evidence="2" id="KW-0472">Membrane</keyword>
<evidence type="ECO:0000313" key="4">
    <source>
        <dbReference type="Proteomes" id="UP000009005"/>
    </source>
</evidence>
<feature type="compositionally biased region" description="Basic and acidic residues" evidence="1">
    <location>
        <begin position="70"/>
        <end position="80"/>
    </location>
</feature>
<dbReference type="STRING" id="1197325.WEN_02570"/>
<dbReference type="HOGENOM" id="CLU_2369891_0_0_14"/>
<dbReference type="PATRIC" id="fig|1197325.3.peg.554"/>
<accession>I6YLZ0</accession>
<name>I6YLZ0_MYCWM</name>
<sequence length="95" mass="10339">MELVWPVKYLLLTGGIVGTVAIATPAVVNKLPKSLESYKVSDQAQCHGKKAFALVVGNEVKVWSASEEELRQPNNNEHKGSGYIIPWDGSACQSR</sequence>
<dbReference type="KEGG" id="mwe:WEN_02570"/>
<dbReference type="Proteomes" id="UP000009005">
    <property type="component" value="Chromosome"/>
</dbReference>
<dbReference type="EMBL" id="CP003703">
    <property type="protein sequence ID" value="AFN65299.1"/>
    <property type="molecule type" value="Genomic_DNA"/>
</dbReference>
<evidence type="ECO:0000256" key="1">
    <source>
        <dbReference type="SAM" id="MobiDB-lite"/>
    </source>
</evidence>
<gene>
    <name evidence="3" type="ordered locus">WEN_02570</name>
</gene>
<reference evidence="3 4" key="1">
    <citation type="journal article" date="2012" name="J. Bacteriol.">
        <title>Complete genome sequence of Mycoplasma wenyonii strain Massachusetts.</title>
        <authorList>
            <person name="Dos Santos A.P."/>
            <person name="Guimaraes A.M."/>
            <person name="do Nascimento N.C."/>
            <person name="Sanmiguel P.J."/>
            <person name="Messick J.B."/>
        </authorList>
    </citation>
    <scope>NUCLEOTIDE SEQUENCE [LARGE SCALE GENOMIC DNA]</scope>
    <source>
        <strain evidence="3 4">Massachusetts</strain>
    </source>
</reference>
<dbReference type="RefSeq" id="WP_014850009.1">
    <property type="nucleotide sequence ID" value="NC_018149.1"/>
</dbReference>
<keyword evidence="2" id="KW-1133">Transmembrane helix</keyword>